<reference evidence="2 3" key="2">
    <citation type="submission" date="2013-11" db="EMBL/GenBank/DDBJ databases">
        <title>The Genome Sequence of Phytophthora parasitica INRA-310.</title>
        <authorList>
            <consortium name="The Broad Institute Genomics Platform"/>
            <person name="Russ C."/>
            <person name="Tyler B."/>
            <person name="Panabieres F."/>
            <person name="Shan W."/>
            <person name="Tripathy S."/>
            <person name="Grunwald N."/>
            <person name="Machado M."/>
            <person name="Johnson C.S."/>
            <person name="Arredondo F."/>
            <person name="Hong C."/>
            <person name="Coffey M."/>
            <person name="Young S.K."/>
            <person name="Zeng Q."/>
            <person name="Gargeya S."/>
            <person name="Fitzgerald M."/>
            <person name="Abouelleil A."/>
            <person name="Alvarado L."/>
            <person name="Chapman S.B."/>
            <person name="Gainer-Dewar J."/>
            <person name="Goldberg J."/>
            <person name="Griggs A."/>
            <person name="Gujja S."/>
            <person name="Hansen M."/>
            <person name="Howarth C."/>
            <person name="Imamovic A."/>
            <person name="Ireland A."/>
            <person name="Larimer J."/>
            <person name="McCowan C."/>
            <person name="Murphy C."/>
            <person name="Pearson M."/>
            <person name="Poon T.W."/>
            <person name="Priest M."/>
            <person name="Roberts A."/>
            <person name="Saif S."/>
            <person name="Shea T."/>
            <person name="Sykes S."/>
            <person name="Wortman J."/>
            <person name="Nusbaum C."/>
            <person name="Birren B."/>
        </authorList>
    </citation>
    <scope>NUCLEOTIDE SEQUENCE [LARGE SCALE GENOMIC DNA]</scope>
    <source>
        <strain evidence="2 3">INRA-310</strain>
    </source>
</reference>
<feature type="chain" id="PRO_5004822718" description="Secreted protein" evidence="1">
    <location>
        <begin position="18"/>
        <end position="324"/>
    </location>
</feature>
<evidence type="ECO:0000313" key="3">
    <source>
        <dbReference type="Proteomes" id="UP000018817"/>
    </source>
</evidence>
<reference evidence="3" key="1">
    <citation type="submission" date="2011-12" db="EMBL/GenBank/DDBJ databases">
        <authorList>
            <consortium name="The Broad Institute Genome Sequencing Platform"/>
            <person name="Russ C."/>
            <person name="Tyler B."/>
            <person name="Panabieres F."/>
            <person name="Shan W."/>
            <person name="Tripathy S."/>
            <person name="Grunwald N."/>
            <person name="Machado M."/>
            <person name="Young S.K."/>
            <person name="Zeng Q."/>
            <person name="Gargeya S."/>
            <person name="Fitzgerald M."/>
            <person name="Haas B."/>
            <person name="Abouelleil A."/>
            <person name="Alvarado L."/>
            <person name="Arachchi H.M."/>
            <person name="Berlin A."/>
            <person name="Chapman S.B."/>
            <person name="Gearin G."/>
            <person name="Goldberg J."/>
            <person name="Griggs A."/>
            <person name="Gujja S."/>
            <person name="Hansen M."/>
            <person name="Heiman D."/>
            <person name="Howarth C."/>
            <person name="Larimer J."/>
            <person name="Lui A."/>
            <person name="MacDonald P.J.P."/>
            <person name="McCowen C."/>
            <person name="Montmayeur A."/>
            <person name="Murphy C."/>
            <person name="Neiman D."/>
            <person name="Pearson M."/>
            <person name="Priest M."/>
            <person name="Roberts A."/>
            <person name="Saif S."/>
            <person name="Shea T."/>
            <person name="Sisk P."/>
            <person name="Stolte C."/>
            <person name="Sykes S."/>
            <person name="Wortman J."/>
            <person name="Nusbaum C."/>
            <person name="Birren B."/>
        </authorList>
    </citation>
    <scope>NUCLEOTIDE SEQUENCE [LARGE SCALE GENOMIC DNA]</scope>
    <source>
        <strain evidence="3">INRA-310</strain>
    </source>
</reference>
<organism evidence="2 3">
    <name type="scientific">Phytophthora nicotianae (strain INRA-310)</name>
    <name type="common">Phytophthora parasitica</name>
    <dbReference type="NCBI Taxonomy" id="761204"/>
    <lineage>
        <taxon>Eukaryota</taxon>
        <taxon>Sar</taxon>
        <taxon>Stramenopiles</taxon>
        <taxon>Oomycota</taxon>
        <taxon>Peronosporomycetes</taxon>
        <taxon>Peronosporales</taxon>
        <taxon>Peronosporaceae</taxon>
        <taxon>Phytophthora</taxon>
    </lineage>
</organism>
<keyword evidence="1" id="KW-0732">Signal</keyword>
<gene>
    <name evidence="2" type="ORF">PPTG_22331</name>
</gene>
<evidence type="ECO:0000256" key="1">
    <source>
        <dbReference type="SAM" id="SignalP"/>
    </source>
</evidence>
<dbReference type="EMBL" id="KI669575">
    <property type="protein sequence ID" value="ETN13310.1"/>
    <property type="molecule type" value="Genomic_DNA"/>
</dbReference>
<dbReference type="Proteomes" id="UP000018817">
    <property type="component" value="Unassembled WGS sequence"/>
</dbReference>
<dbReference type="AlphaFoldDB" id="W2QM63"/>
<sequence length="324" mass="36553">MVCFAFLFSNDWYLCLGKIASSSTFCVCTRTRRQLTLLGADNSFLHHVLNRRVSHFVDDLLPLRRTHQYQVALLANLQTAVSSRAVDRGSGVNSGTYKSLLHGHTELHTCHVHGQSHGKAVSVRVVVTTEGNRDTSSNHVARWRVGQLQDVLGSRQQHGEHRLWLVGSHSLKVLSSQHFTVRDRTCTKRSGHSTRLHGVHLITVEINLQPSLLASLQNTMRVVVLEDALLTEHVDEFRRDGTVLLGLHKSRNLLGHDILRSLLSSHTVRNRVATQVVRHDFHRVCVVTCRRGVQHTKHLELRIGLESVAALGFDKRRTRAQHTI</sequence>
<name>W2QM63_PHYN3</name>
<dbReference type="GeneID" id="20190930"/>
<evidence type="ECO:0008006" key="4">
    <source>
        <dbReference type="Google" id="ProtNLM"/>
    </source>
</evidence>
<dbReference type="VEuPathDB" id="FungiDB:PPTG_22331"/>
<feature type="signal peptide" evidence="1">
    <location>
        <begin position="1"/>
        <end position="17"/>
    </location>
</feature>
<evidence type="ECO:0000313" key="2">
    <source>
        <dbReference type="EMBL" id="ETN13310.1"/>
    </source>
</evidence>
<dbReference type="RefSeq" id="XP_008901619.1">
    <property type="nucleotide sequence ID" value="XM_008903371.1"/>
</dbReference>
<proteinExistence type="predicted"/>
<protein>
    <recommendedName>
        <fullName evidence="4">Secreted protein</fullName>
    </recommendedName>
</protein>
<accession>W2QM63</accession>